<feature type="transmembrane region" description="Helical" evidence="1">
    <location>
        <begin position="20"/>
        <end position="44"/>
    </location>
</feature>
<dbReference type="AlphaFoldDB" id="A0A8I0APF1"/>
<evidence type="ECO:0000256" key="1">
    <source>
        <dbReference type="SAM" id="Phobius"/>
    </source>
</evidence>
<evidence type="ECO:0000313" key="2">
    <source>
        <dbReference type="EMBL" id="MBC5662824.1"/>
    </source>
</evidence>
<keyword evidence="3" id="KW-1185">Reference proteome</keyword>
<accession>A0A8I0APF1</accession>
<dbReference type="EMBL" id="JACOOX010000004">
    <property type="protein sequence ID" value="MBC5662824.1"/>
    <property type="molecule type" value="Genomic_DNA"/>
</dbReference>
<keyword evidence="1" id="KW-0472">Membrane</keyword>
<comment type="caution">
    <text evidence="2">The sequence shown here is derived from an EMBL/GenBank/DDBJ whole genome shotgun (WGS) entry which is preliminary data.</text>
</comment>
<organism evidence="2 3">
    <name type="scientific">Coprococcus hominis</name>
    <name type="common">ex Liu et al. 2022</name>
    <dbReference type="NCBI Taxonomy" id="2763039"/>
    <lineage>
        <taxon>Bacteria</taxon>
        <taxon>Bacillati</taxon>
        <taxon>Bacillota</taxon>
        <taxon>Clostridia</taxon>
        <taxon>Lachnospirales</taxon>
        <taxon>Lachnospiraceae</taxon>
        <taxon>Coprococcus</taxon>
    </lineage>
</organism>
<keyword evidence="1" id="KW-1133">Transmembrane helix</keyword>
<gene>
    <name evidence="2" type="ORF">H8S09_07955</name>
</gene>
<evidence type="ECO:0000313" key="3">
    <source>
        <dbReference type="Proteomes" id="UP000615234"/>
    </source>
</evidence>
<proteinExistence type="predicted"/>
<sequence length="943" mass="103960">MLKKLKNKLKLADNRGSSFVLVIVSATFLSILVSALLMGTLLAYKLRFYKLNSLNNFYSVEKAMDEIYAGIGAATNEHLYSAYTTTAEIVVYYKDGQYNNLTEDEANDLFKQFFMQGIKSDKTFSNMPTLIETLKGYITDPDVSLACDNLRIVFKDKEGREKYIKYVAGKNGKVTGVASANTIDENNIEEITFRNIGVKRTITLSSTDSASGAMAPGTYVQTITTDLVLKKPEYNVSFDMAGANSDSLYNYALLADMGLQVSGTAADTEVNIKGNIYTASDYYNKDYNGKTDTKVTNEYSRTVETKWGSTDESAYSGIFVQGDRANLTLNSDIIVNSGSLAAFDGAKINLSGRTSLLSELWTDNIIIGGDEGGQIKAAANAYVYDDTELNAEKSELTFTRGTYFGYSYTADDVRSINLLRTSGNLATGFKLKSHFSDSAIIVNGKNSTLDLSSLESLYIAGKSYIEFSKIAANTITDEKERKNFGLTKDSDYAFTALNDYSTGQSLDVKSNQLIFLTQWDLYDNTEVVDENGYTHVTLKFPKTFSNDVQINKLYTDFVKQLTSNNYIVEAIKETVSGHDYYYLYIQDGDKDKDGVNDAEEFVEKYYDLLNTGIDETKKKLYNVANYENFEVKLLLPSKDGDVDGSKIKTSGAVTAQNSDNSLFVKASADTSLQVDTALKNATGSKTFSVLLGNKGITENNNTFADIKKNSEALGDQTTLSKEEKVSNQINYMYINMKDHLSVVDKKDDTDTDVSAWEVAGYTKNGSTYTYAPIKGSDGKNLDTFDYNYSLTPLTKYVDYDKIFSKNLSINKVEPETNAVVIINANDVTLKSTAADGALQGIVICGGNVTFDKSVKSFRGMIISGAKIICNSSVDISADASFTATVLEECSKSDVEDLSLITREILKNYVKVDDKNNSEVSGSSLSDISYSDILAFQNWKKNVE</sequence>
<keyword evidence="1" id="KW-0812">Transmembrane</keyword>
<reference evidence="2 3" key="1">
    <citation type="submission" date="2020-08" db="EMBL/GenBank/DDBJ databases">
        <title>Genome public.</title>
        <authorList>
            <person name="Liu C."/>
            <person name="Sun Q."/>
        </authorList>
    </citation>
    <scope>NUCLEOTIDE SEQUENCE [LARGE SCALE GENOMIC DNA]</scope>
    <source>
        <strain evidence="2 3">NSJ-10</strain>
    </source>
</reference>
<name>A0A8I0APF1_9FIRM</name>
<protein>
    <submittedName>
        <fullName evidence="2">Uncharacterized protein</fullName>
    </submittedName>
</protein>
<dbReference type="Proteomes" id="UP000615234">
    <property type="component" value="Unassembled WGS sequence"/>
</dbReference>
<dbReference type="RefSeq" id="WP_117807373.1">
    <property type="nucleotide sequence ID" value="NZ_JACOOX010000004.1"/>
</dbReference>